<dbReference type="AlphaFoldDB" id="A0A2G2YKA7"/>
<proteinExistence type="predicted"/>
<organism evidence="3 4">
    <name type="scientific">Capsicum annuum</name>
    <name type="common">Capsicum pepper</name>
    <dbReference type="NCBI Taxonomy" id="4072"/>
    <lineage>
        <taxon>Eukaryota</taxon>
        <taxon>Viridiplantae</taxon>
        <taxon>Streptophyta</taxon>
        <taxon>Embryophyta</taxon>
        <taxon>Tracheophyta</taxon>
        <taxon>Spermatophyta</taxon>
        <taxon>Magnoliopsida</taxon>
        <taxon>eudicotyledons</taxon>
        <taxon>Gunneridae</taxon>
        <taxon>Pentapetalae</taxon>
        <taxon>asterids</taxon>
        <taxon>lamiids</taxon>
        <taxon>Solanales</taxon>
        <taxon>Solanaceae</taxon>
        <taxon>Solanoideae</taxon>
        <taxon>Capsiceae</taxon>
        <taxon>Capsicum</taxon>
    </lineage>
</organism>
<dbReference type="SUPFAM" id="SSF56112">
    <property type="entry name" value="Protein kinase-like (PK-like)"/>
    <property type="match status" value="1"/>
</dbReference>
<keyword evidence="2" id="KW-0472">Membrane</keyword>
<dbReference type="PANTHER" id="PTHR47976">
    <property type="entry name" value="G-TYPE LECTIN S-RECEPTOR-LIKE SERINE/THREONINE-PROTEIN KINASE SD2-5"/>
    <property type="match status" value="1"/>
</dbReference>
<keyword evidence="4" id="KW-1185">Reference proteome</keyword>
<protein>
    <submittedName>
        <fullName evidence="3">Uncharacterized protein</fullName>
    </submittedName>
</protein>
<dbReference type="EMBL" id="AYRZ02000010">
    <property type="protein sequence ID" value="PHT70177.1"/>
    <property type="molecule type" value="Genomic_DNA"/>
</dbReference>
<dbReference type="Gramene" id="PHT70177">
    <property type="protein sequence ID" value="PHT70177"/>
    <property type="gene ID" value="T459_25281"/>
</dbReference>
<dbReference type="PANTHER" id="PTHR47976:SF30">
    <property type="entry name" value="RECEPTOR-LIKE SERINE_THREONINE-PROTEIN KINASE"/>
    <property type="match status" value="1"/>
</dbReference>
<dbReference type="Proteomes" id="UP000222542">
    <property type="component" value="Unassembled WGS sequence"/>
</dbReference>
<dbReference type="STRING" id="4072.A0A2G2YKA7"/>
<accession>A0A2G2YKA7</accession>
<evidence type="ECO:0000313" key="3">
    <source>
        <dbReference type="EMBL" id="PHT70177.1"/>
    </source>
</evidence>
<evidence type="ECO:0000256" key="2">
    <source>
        <dbReference type="SAM" id="Phobius"/>
    </source>
</evidence>
<comment type="caution">
    <text evidence="3">The sequence shown here is derived from an EMBL/GenBank/DDBJ whole genome shotgun (WGS) entry which is preliminary data.</text>
</comment>
<keyword evidence="2" id="KW-0812">Transmembrane</keyword>
<feature type="transmembrane region" description="Helical" evidence="2">
    <location>
        <begin position="67"/>
        <end position="88"/>
    </location>
</feature>
<gene>
    <name evidence="3" type="ORF">T459_25281</name>
</gene>
<dbReference type="InterPro" id="IPR051343">
    <property type="entry name" value="G-type_lectin_kinases/EP1-like"/>
</dbReference>
<name>A0A2G2YKA7_CAPAN</name>
<dbReference type="InterPro" id="IPR011009">
    <property type="entry name" value="Kinase-like_dom_sf"/>
</dbReference>
<keyword evidence="1" id="KW-0732">Signal</keyword>
<keyword evidence="2" id="KW-1133">Transmembrane helix</keyword>
<sequence>MNCSCKATLFRSCLNSSTEDFYLPSEIFSLENNEKDRTRYDSQAFIKVQESELPAHILKTFLSGARLGSIIGSSILGIIIRIRVFIFWKKKRKGNKEEEDYLDHVPGMSTRFSYDNLKIAIENFTKKLSEGGFGLVFKGCLEDGTKITVKCLDGIGQTKNHS</sequence>
<evidence type="ECO:0000256" key="1">
    <source>
        <dbReference type="ARBA" id="ARBA00022729"/>
    </source>
</evidence>
<reference evidence="3 4" key="1">
    <citation type="journal article" date="2014" name="Nat. Genet.">
        <title>Genome sequence of the hot pepper provides insights into the evolution of pungency in Capsicum species.</title>
        <authorList>
            <person name="Kim S."/>
            <person name="Park M."/>
            <person name="Yeom S.I."/>
            <person name="Kim Y.M."/>
            <person name="Lee J.M."/>
            <person name="Lee H.A."/>
            <person name="Seo E."/>
            <person name="Choi J."/>
            <person name="Cheong K."/>
            <person name="Kim K.T."/>
            <person name="Jung K."/>
            <person name="Lee G.W."/>
            <person name="Oh S.K."/>
            <person name="Bae C."/>
            <person name="Kim S.B."/>
            <person name="Lee H.Y."/>
            <person name="Kim S.Y."/>
            <person name="Kim M.S."/>
            <person name="Kang B.C."/>
            <person name="Jo Y.D."/>
            <person name="Yang H.B."/>
            <person name="Jeong H.J."/>
            <person name="Kang W.H."/>
            <person name="Kwon J.K."/>
            <person name="Shin C."/>
            <person name="Lim J.Y."/>
            <person name="Park J.H."/>
            <person name="Huh J.H."/>
            <person name="Kim J.S."/>
            <person name="Kim B.D."/>
            <person name="Cohen O."/>
            <person name="Paran I."/>
            <person name="Suh M.C."/>
            <person name="Lee S.B."/>
            <person name="Kim Y.K."/>
            <person name="Shin Y."/>
            <person name="Noh S.J."/>
            <person name="Park J."/>
            <person name="Seo Y.S."/>
            <person name="Kwon S.Y."/>
            <person name="Kim H.A."/>
            <person name="Park J.M."/>
            <person name="Kim H.J."/>
            <person name="Choi S.B."/>
            <person name="Bosland P.W."/>
            <person name="Reeves G."/>
            <person name="Jo S.H."/>
            <person name="Lee B.W."/>
            <person name="Cho H.T."/>
            <person name="Choi H.S."/>
            <person name="Lee M.S."/>
            <person name="Yu Y."/>
            <person name="Do Choi Y."/>
            <person name="Park B.S."/>
            <person name="van Deynze A."/>
            <person name="Ashrafi H."/>
            <person name="Hill T."/>
            <person name="Kim W.T."/>
            <person name="Pai H.S."/>
            <person name="Ahn H.K."/>
            <person name="Yeam I."/>
            <person name="Giovannoni J.J."/>
            <person name="Rose J.K."/>
            <person name="Sorensen I."/>
            <person name="Lee S.J."/>
            <person name="Kim R.W."/>
            <person name="Choi I.Y."/>
            <person name="Choi B.S."/>
            <person name="Lim J.S."/>
            <person name="Lee Y.H."/>
            <person name="Choi D."/>
        </authorList>
    </citation>
    <scope>NUCLEOTIDE SEQUENCE [LARGE SCALE GENOMIC DNA]</scope>
    <source>
        <strain evidence="4">cv. CM334</strain>
    </source>
</reference>
<dbReference type="Gene3D" id="3.30.200.20">
    <property type="entry name" value="Phosphorylase Kinase, domain 1"/>
    <property type="match status" value="1"/>
</dbReference>
<reference evidence="3 4" key="2">
    <citation type="journal article" date="2017" name="Genome Biol.">
        <title>New reference genome sequences of hot pepper reveal the massive evolution of plant disease-resistance genes by retroduplication.</title>
        <authorList>
            <person name="Kim S."/>
            <person name="Park J."/>
            <person name="Yeom S.I."/>
            <person name="Kim Y.M."/>
            <person name="Seo E."/>
            <person name="Kim K.T."/>
            <person name="Kim M.S."/>
            <person name="Lee J.M."/>
            <person name="Cheong K."/>
            <person name="Shin H.S."/>
            <person name="Kim S.B."/>
            <person name="Han K."/>
            <person name="Lee J."/>
            <person name="Park M."/>
            <person name="Lee H.A."/>
            <person name="Lee H.Y."/>
            <person name="Lee Y."/>
            <person name="Oh S."/>
            <person name="Lee J.H."/>
            <person name="Choi E."/>
            <person name="Choi E."/>
            <person name="Lee S.E."/>
            <person name="Jeon J."/>
            <person name="Kim H."/>
            <person name="Choi G."/>
            <person name="Song H."/>
            <person name="Lee J."/>
            <person name="Lee S.C."/>
            <person name="Kwon J.K."/>
            <person name="Lee H.Y."/>
            <person name="Koo N."/>
            <person name="Hong Y."/>
            <person name="Kim R.W."/>
            <person name="Kang W.H."/>
            <person name="Huh J.H."/>
            <person name="Kang B.C."/>
            <person name="Yang T.J."/>
            <person name="Lee Y.H."/>
            <person name="Bennetzen J.L."/>
            <person name="Choi D."/>
        </authorList>
    </citation>
    <scope>NUCLEOTIDE SEQUENCE [LARGE SCALE GENOMIC DNA]</scope>
    <source>
        <strain evidence="4">cv. CM334</strain>
    </source>
</reference>
<evidence type="ECO:0000313" key="4">
    <source>
        <dbReference type="Proteomes" id="UP000222542"/>
    </source>
</evidence>